<dbReference type="EMBL" id="CP022540">
    <property type="protein sequence ID" value="ASP21999.1"/>
    <property type="molecule type" value="Genomic_DNA"/>
</dbReference>
<dbReference type="AlphaFoldDB" id="A0A222E708"/>
<evidence type="ECO:0000259" key="3">
    <source>
        <dbReference type="Pfam" id="PF01471"/>
    </source>
</evidence>
<feature type="chain" id="PRO_5012668552" evidence="2">
    <location>
        <begin position="28"/>
        <end position="509"/>
    </location>
</feature>
<proteinExistence type="predicted"/>
<evidence type="ECO:0000313" key="5">
    <source>
        <dbReference type="Proteomes" id="UP000203589"/>
    </source>
</evidence>
<feature type="signal peptide" evidence="2">
    <location>
        <begin position="1"/>
        <end position="27"/>
    </location>
</feature>
<evidence type="ECO:0000256" key="2">
    <source>
        <dbReference type="SAM" id="SignalP"/>
    </source>
</evidence>
<organism evidence="4 5">
    <name type="scientific">Antarctobacter heliothermus</name>
    <dbReference type="NCBI Taxonomy" id="74033"/>
    <lineage>
        <taxon>Bacteria</taxon>
        <taxon>Pseudomonadati</taxon>
        <taxon>Pseudomonadota</taxon>
        <taxon>Alphaproteobacteria</taxon>
        <taxon>Rhodobacterales</taxon>
        <taxon>Roseobacteraceae</taxon>
        <taxon>Antarctobacter</taxon>
    </lineage>
</organism>
<dbReference type="InterPro" id="IPR036366">
    <property type="entry name" value="PGBDSf"/>
</dbReference>
<dbReference type="KEGG" id="aht:ANTHELSMS3_03366"/>
<feature type="domain" description="Peptidoglycan binding-like" evidence="3">
    <location>
        <begin position="384"/>
        <end position="438"/>
    </location>
</feature>
<dbReference type="RefSeq" id="WP_094035833.1">
    <property type="nucleotide sequence ID" value="NZ_CP022540.1"/>
</dbReference>
<feature type="region of interest" description="Disordered" evidence="1">
    <location>
        <begin position="453"/>
        <end position="487"/>
    </location>
</feature>
<dbReference type="Proteomes" id="UP000203589">
    <property type="component" value="Chromosome"/>
</dbReference>
<evidence type="ECO:0000256" key="1">
    <source>
        <dbReference type="SAM" id="MobiDB-lite"/>
    </source>
</evidence>
<gene>
    <name evidence="4" type="ORF">ANTHELSMS3_03366</name>
</gene>
<keyword evidence="5" id="KW-1185">Reference proteome</keyword>
<dbReference type="SUPFAM" id="SSF47090">
    <property type="entry name" value="PGBD-like"/>
    <property type="match status" value="1"/>
</dbReference>
<sequence>MPAAPIRRSILPALLCGAALGPVPAMAGDIVTTTGKHFDCAATLTGEIAAGDLDKIRALDTRSFASGTRPLCLDSSGGSFSEAIRIADHLYDRGIPTAVDDGAACLNSCAFAFLGGSTPGTGREPEPNKSLHLNAELGFGSLARVLDASQYADGEALTAMDAALKSASEITARMDKFQMSAGFAAQVMALQDSDILYVDRVDEARALGLRLEGFEAPSSLGDQMVTRACIRENADFDPETSRPDQSVYDHRVLRESGASAHRKATYLVEAIVDGVPSWIGCQVELTSAAATTDDPAASIKLRMSKDWTTGGNPRLREVHVKLVAEEWRAFPFRDFWKLIPEDQTLQEARKMAAADASASIIVDAVGDLPRTTPGTEALMDLRFDDRQEIQNRLTLLGFDTRGADGIFGPGSRQAIRDWQASNGFDETSFLDAAQRDVLVRQSEVQYSDFLEEKRREEAEQQRVQNAPAPVFNRPVNQAPAPAPEPQGQRVRVCQRTIFGELVNCRIEFR</sequence>
<protein>
    <submittedName>
        <fullName evidence="4">Putative peptidoglycan binding domain protein</fullName>
    </submittedName>
</protein>
<dbReference type="InterPro" id="IPR002477">
    <property type="entry name" value="Peptidoglycan-bd-like"/>
</dbReference>
<dbReference type="InterPro" id="IPR036365">
    <property type="entry name" value="PGBD-like_sf"/>
</dbReference>
<reference evidence="4 5" key="1">
    <citation type="submission" date="2017-07" db="EMBL/GenBank/DDBJ databases">
        <title>Genome Sequence of Antarctobacter heliothermus Strain SMS3 Isolated from a culture of the Diatom Skeletonema marinoi.</title>
        <authorList>
            <person name="Topel M."/>
            <person name="Pinder M.I.M."/>
            <person name="Johansson O.N."/>
            <person name="Kourtchenko O."/>
            <person name="Godhe A."/>
            <person name="Clarke A.K."/>
        </authorList>
    </citation>
    <scope>NUCLEOTIDE SEQUENCE [LARGE SCALE GENOMIC DNA]</scope>
    <source>
        <strain evidence="4 5">SMS3</strain>
    </source>
</reference>
<dbReference type="Gene3D" id="1.10.101.10">
    <property type="entry name" value="PGBD-like superfamily/PGBD"/>
    <property type="match status" value="1"/>
</dbReference>
<dbReference type="Pfam" id="PF01471">
    <property type="entry name" value="PG_binding_1"/>
    <property type="match status" value="1"/>
</dbReference>
<name>A0A222E708_9RHOB</name>
<evidence type="ECO:0000313" key="4">
    <source>
        <dbReference type="EMBL" id="ASP21999.1"/>
    </source>
</evidence>
<accession>A0A222E708</accession>
<keyword evidence="2" id="KW-0732">Signal</keyword>